<keyword evidence="2" id="KW-1185">Reference proteome</keyword>
<organism evidence="1 2">
    <name type="scientific">Trinickia dinghuensis</name>
    <dbReference type="NCBI Taxonomy" id="2291023"/>
    <lineage>
        <taxon>Bacteria</taxon>
        <taxon>Pseudomonadati</taxon>
        <taxon>Pseudomonadota</taxon>
        <taxon>Betaproteobacteria</taxon>
        <taxon>Burkholderiales</taxon>
        <taxon>Burkholderiaceae</taxon>
        <taxon>Trinickia</taxon>
    </lineage>
</organism>
<proteinExistence type="predicted"/>
<reference evidence="1 2" key="1">
    <citation type="submission" date="2018-08" db="EMBL/GenBank/DDBJ databases">
        <title>Paraburkholderia sp. DHOM06 isolated from forest soil.</title>
        <authorList>
            <person name="Gao Z.-H."/>
            <person name="Qiu L.-H."/>
        </authorList>
    </citation>
    <scope>NUCLEOTIDE SEQUENCE [LARGE SCALE GENOMIC DNA]</scope>
    <source>
        <strain evidence="1 2">DHOM06</strain>
    </source>
</reference>
<evidence type="ECO:0000313" key="1">
    <source>
        <dbReference type="EMBL" id="RDU99743.1"/>
    </source>
</evidence>
<protein>
    <submittedName>
        <fullName evidence="1">Uncharacterized protein</fullName>
    </submittedName>
</protein>
<gene>
    <name evidence="1" type="ORF">DWV00_04810</name>
</gene>
<name>A0A3D8K2S9_9BURK</name>
<dbReference type="Proteomes" id="UP000256838">
    <property type="component" value="Unassembled WGS sequence"/>
</dbReference>
<dbReference type="Gene3D" id="2.40.360.20">
    <property type="match status" value="1"/>
</dbReference>
<comment type="caution">
    <text evidence="1">The sequence shown here is derived from an EMBL/GenBank/DDBJ whole genome shotgun (WGS) entry which is preliminary data.</text>
</comment>
<dbReference type="AlphaFoldDB" id="A0A3D8K2S9"/>
<accession>A0A3D8K2S9</accession>
<sequence>MEGERTEINGGSVVLDANGNNVKTASGTFEPSDGKLQFPMSVGKTWSSSSIYRSGSWASAVERQATVVGVEQVRTSAGVFAAFKIEITASWSGTEGNRGEGTARETDWYAPAVGRIVKMDYFDRPTHGAPTPTHVELVGFKPAPAASARPASQ</sequence>
<evidence type="ECO:0000313" key="2">
    <source>
        <dbReference type="Proteomes" id="UP000256838"/>
    </source>
</evidence>
<dbReference type="EMBL" id="QRGA01000003">
    <property type="protein sequence ID" value="RDU99743.1"/>
    <property type="molecule type" value="Genomic_DNA"/>
</dbReference>